<gene>
    <name evidence="1" type="ORF">ENU31_00755</name>
</gene>
<evidence type="ECO:0000313" key="1">
    <source>
        <dbReference type="EMBL" id="HGM06926.1"/>
    </source>
</evidence>
<comment type="caution">
    <text evidence="1">The sequence shown here is derived from an EMBL/GenBank/DDBJ whole genome shotgun (WGS) entry which is preliminary data.</text>
</comment>
<reference evidence="1" key="1">
    <citation type="journal article" date="2020" name="mSystems">
        <title>Genome- and Community-Level Interaction Insights into Carbon Utilization and Element Cycling Functions of Hydrothermarchaeota in Hydrothermal Sediment.</title>
        <authorList>
            <person name="Zhou Z."/>
            <person name="Liu Y."/>
            <person name="Xu W."/>
            <person name="Pan J."/>
            <person name="Luo Z.H."/>
            <person name="Li M."/>
        </authorList>
    </citation>
    <scope>NUCLEOTIDE SEQUENCE [LARGE SCALE GENOMIC DNA]</scope>
    <source>
        <strain evidence="1">SpSt-658</strain>
    </source>
</reference>
<protein>
    <submittedName>
        <fullName evidence="1">Uncharacterized protein</fullName>
    </submittedName>
</protein>
<dbReference type="EMBL" id="DTCA01000030">
    <property type="protein sequence ID" value="HGM06926.1"/>
    <property type="molecule type" value="Genomic_DNA"/>
</dbReference>
<name>A0A7C4D020_9CREN</name>
<accession>A0A7C4D020</accession>
<sequence>MISITTEKVYIVRKGSKKIIVELCRTSDGKLFVVPLQTLQHKYVTKEEEEKEWSYDTAKAEEIDYMSLPQNIRKALSHLHTL</sequence>
<organism evidence="1">
    <name type="scientific">Ignisphaera aggregans</name>
    <dbReference type="NCBI Taxonomy" id="334771"/>
    <lineage>
        <taxon>Archaea</taxon>
        <taxon>Thermoproteota</taxon>
        <taxon>Thermoprotei</taxon>
        <taxon>Desulfurococcales</taxon>
        <taxon>Desulfurococcaceae</taxon>
        <taxon>Ignisphaera</taxon>
    </lineage>
</organism>
<proteinExistence type="predicted"/>
<dbReference type="AlphaFoldDB" id="A0A7C4D020"/>